<feature type="region of interest" description="Disordered" evidence="4">
    <location>
        <begin position="607"/>
        <end position="748"/>
    </location>
</feature>
<dbReference type="Gene3D" id="1.10.245.10">
    <property type="entry name" value="SWIB/MDM2 domain"/>
    <property type="match status" value="1"/>
</dbReference>
<dbReference type="OrthoDB" id="1870062at2759"/>
<reference evidence="7 8" key="1">
    <citation type="submission" date="2019-09" db="EMBL/GenBank/DDBJ databases">
        <title>A chromosome-level genome assembly of the Chinese tupelo Nyssa sinensis.</title>
        <authorList>
            <person name="Yang X."/>
            <person name="Kang M."/>
            <person name="Yang Y."/>
            <person name="Xiong H."/>
            <person name="Wang M."/>
            <person name="Zhang Z."/>
            <person name="Wang Z."/>
            <person name="Wu H."/>
            <person name="Ma T."/>
            <person name="Liu J."/>
            <person name="Xi Z."/>
        </authorList>
    </citation>
    <scope>NUCLEOTIDE SEQUENCE [LARGE SCALE GENOMIC DNA]</scope>
    <source>
        <strain evidence="7">J267</strain>
        <tissue evidence="7">Leaf</tissue>
    </source>
</reference>
<gene>
    <name evidence="7" type="ORF">F0562_020223</name>
</gene>
<dbReference type="PROSITE" id="PS51925">
    <property type="entry name" value="SWIB_MDM2"/>
    <property type="match status" value="1"/>
</dbReference>
<dbReference type="Gene3D" id="3.30.40.10">
    <property type="entry name" value="Zinc/RING finger domain, C3HC4 (zinc finger)"/>
    <property type="match status" value="1"/>
</dbReference>
<dbReference type="InterPro" id="IPR036128">
    <property type="entry name" value="Plus3-like_sf"/>
</dbReference>
<dbReference type="Pfam" id="PF25980">
    <property type="entry name" value="NERD_plant"/>
    <property type="match status" value="1"/>
</dbReference>
<dbReference type="CDD" id="cd10567">
    <property type="entry name" value="SWIB-MDM2_like"/>
    <property type="match status" value="1"/>
</dbReference>
<dbReference type="Pfam" id="PF02201">
    <property type="entry name" value="SWIB"/>
    <property type="match status" value="1"/>
</dbReference>
<feature type="compositionally biased region" description="Polar residues" evidence="4">
    <location>
        <begin position="696"/>
        <end position="735"/>
    </location>
</feature>
<evidence type="ECO:0000256" key="1">
    <source>
        <dbReference type="ARBA" id="ARBA00022723"/>
    </source>
</evidence>
<dbReference type="EMBL" id="CM018033">
    <property type="protein sequence ID" value="KAA8545439.1"/>
    <property type="molecule type" value="Genomic_DNA"/>
</dbReference>
<dbReference type="InterPro" id="IPR055198">
    <property type="entry name" value="NSD_PHD"/>
</dbReference>
<dbReference type="GO" id="GO:0003677">
    <property type="term" value="F:DNA binding"/>
    <property type="evidence" value="ECO:0007669"/>
    <property type="project" value="InterPro"/>
</dbReference>
<feature type="compositionally biased region" description="Basic and acidic residues" evidence="4">
    <location>
        <begin position="167"/>
        <end position="182"/>
    </location>
</feature>
<feature type="domain" description="Plus3" evidence="5">
    <location>
        <begin position="360"/>
        <end position="492"/>
    </location>
</feature>
<organism evidence="7 8">
    <name type="scientific">Nyssa sinensis</name>
    <dbReference type="NCBI Taxonomy" id="561372"/>
    <lineage>
        <taxon>Eukaryota</taxon>
        <taxon>Viridiplantae</taxon>
        <taxon>Streptophyta</taxon>
        <taxon>Embryophyta</taxon>
        <taxon>Tracheophyta</taxon>
        <taxon>Spermatophyta</taxon>
        <taxon>Magnoliopsida</taxon>
        <taxon>eudicotyledons</taxon>
        <taxon>Gunneridae</taxon>
        <taxon>Pentapetalae</taxon>
        <taxon>asterids</taxon>
        <taxon>Cornales</taxon>
        <taxon>Nyssaceae</taxon>
        <taxon>Nyssa</taxon>
    </lineage>
</organism>
<dbReference type="SMART" id="SM00719">
    <property type="entry name" value="Plus3"/>
    <property type="match status" value="1"/>
</dbReference>
<keyword evidence="1" id="KW-0479">Metal-binding</keyword>
<dbReference type="InterPro" id="IPR013083">
    <property type="entry name" value="Znf_RING/FYVE/PHD"/>
</dbReference>
<evidence type="ECO:0000256" key="3">
    <source>
        <dbReference type="ARBA" id="ARBA00022833"/>
    </source>
</evidence>
<dbReference type="Pfam" id="PF03126">
    <property type="entry name" value="Plus-3"/>
    <property type="match status" value="1"/>
</dbReference>
<dbReference type="InterPro" id="IPR058668">
    <property type="entry name" value="NERD_dom"/>
</dbReference>
<evidence type="ECO:0000259" key="5">
    <source>
        <dbReference type="PROSITE" id="PS51360"/>
    </source>
</evidence>
<dbReference type="Proteomes" id="UP000325577">
    <property type="component" value="Linkage Group LG10"/>
</dbReference>
<name>A0A5J5BR86_9ASTE</name>
<evidence type="ECO:0000313" key="7">
    <source>
        <dbReference type="EMBL" id="KAA8545439.1"/>
    </source>
</evidence>
<dbReference type="SUPFAM" id="SSF57903">
    <property type="entry name" value="FYVE/PHD zinc finger"/>
    <property type="match status" value="1"/>
</dbReference>
<dbReference type="InterPro" id="IPR045894">
    <property type="entry name" value="At5g08430-like"/>
</dbReference>
<accession>A0A5J5BR86</accession>
<keyword evidence="3" id="KW-0862">Zinc</keyword>
<evidence type="ECO:0000256" key="4">
    <source>
        <dbReference type="SAM" id="MobiDB-lite"/>
    </source>
</evidence>
<feature type="region of interest" description="Disordered" evidence="4">
    <location>
        <begin position="167"/>
        <end position="211"/>
    </location>
</feature>
<feature type="compositionally biased region" description="Low complexity" evidence="4">
    <location>
        <begin position="607"/>
        <end position="625"/>
    </location>
</feature>
<evidence type="ECO:0000313" key="8">
    <source>
        <dbReference type="Proteomes" id="UP000325577"/>
    </source>
</evidence>
<dbReference type="PROSITE" id="PS51360">
    <property type="entry name" value="PLUS3"/>
    <property type="match status" value="1"/>
</dbReference>
<dbReference type="SMART" id="SM00249">
    <property type="entry name" value="PHD"/>
    <property type="match status" value="1"/>
</dbReference>
<dbReference type="Gene3D" id="3.90.70.200">
    <property type="entry name" value="Plus-3 domain"/>
    <property type="match status" value="1"/>
</dbReference>
<protein>
    <submittedName>
        <fullName evidence="7">Uncharacterized protein</fullName>
    </submittedName>
</protein>
<dbReference type="SUPFAM" id="SSF47592">
    <property type="entry name" value="SWIB/MDM2 domain"/>
    <property type="match status" value="1"/>
</dbReference>
<dbReference type="PANTHER" id="PTHR46851:SF23">
    <property type="entry name" value="SWIB_MDM2 DOMAIN-CONTAINING PROTEIN"/>
    <property type="match status" value="1"/>
</dbReference>
<dbReference type="InterPro" id="IPR003121">
    <property type="entry name" value="SWIB_MDM2_domain"/>
</dbReference>
<dbReference type="InterPro" id="IPR011011">
    <property type="entry name" value="Znf_FYVE_PHD"/>
</dbReference>
<dbReference type="InterPro" id="IPR036885">
    <property type="entry name" value="SWIB_MDM2_dom_sf"/>
</dbReference>
<keyword evidence="2" id="KW-0863">Zinc-finger</keyword>
<sequence>MRKKNSIQKKDEIAEDWCFVCKDGGQLIVCDHKHCPKSYHPECVGKDESFLETGNRWTCNWHSCFICHATAKFHCFCCPNAVCQHCITAAEFVRVRGKNGFCNNCLKLAILVEENLDVDSDGGRVDFKDRETYEFLFMEYWEIIKEKEGLTLENLHSADFRLKKGKDYRSGSDAGDSDKGEEYQLISSNENSNDIEEDEPVSKRKRSKGRRLMKRKEKLNKKEFVGWGSKSLIQFLASIGKKTSKKLSQHEVTSIINGYINENKLFHPEKKKIICDEKLQSVLGRKELNRSSIHDFLEAHFAENMEQSEEDEFGYNSEDEDEDEDENVFVACKRQRKMSTDIKSQKKEVMFDFPPTCFASIVAENIKLVYLKRSLVEELLKQPETFESKVMGSFVRVRSDSSDDLKKKSHQLAQVTGITSAIKTTSGGENCTEILLQISNIPIDIHICMLSDDYFTEEECEDLRQNVKNGLLKRPTVVELEQKARSLHEDITKHWIVKELALLQNLIDRANEKGWRNQLFEYLERRQLLQTSSEQSLLLQKVPKVIPDVAQLEPFSKDYIKNGKQGNKGSSKSIFMGSLGAAGDKKAGKISLGDGAVINRNSSCGNIGSIDGDGSGQAKTSNTAKKNTKEGEGHHGYASTPEEKQSDTATCVLKEPSQQSHVPASEVQHHALQPEPHQSISEDKHTLSKASVIGEQPQQSHFLAPENQSNVILQNEPHQSSCTADGNQTQPIDTKQGNEGKPRGNTGG</sequence>
<dbReference type="Pfam" id="PF22908">
    <property type="entry name" value="PHD_NSD"/>
    <property type="match status" value="1"/>
</dbReference>
<proteinExistence type="predicted"/>
<evidence type="ECO:0000256" key="2">
    <source>
        <dbReference type="ARBA" id="ARBA00022771"/>
    </source>
</evidence>
<dbReference type="AlphaFoldDB" id="A0A5J5BR86"/>
<dbReference type="SUPFAM" id="SSF159042">
    <property type="entry name" value="Plus3-like"/>
    <property type="match status" value="1"/>
</dbReference>
<dbReference type="PANTHER" id="PTHR46851">
    <property type="entry name" value="OS01G0884500 PROTEIN"/>
    <property type="match status" value="1"/>
</dbReference>
<feature type="domain" description="DM2" evidence="6">
    <location>
        <begin position="221"/>
        <end position="303"/>
    </location>
</feature>
<evidence type="ECO:0000259" key="6">
    <source>
        <dbReference type="PROSITE" id="PS51925"/>
    </source>
</evidence>
<keyword evidence="8" id="KW-1185">Reference proteome</keyword>
<feature type="compositionally biased region" description="Basic and acidic residues" evidence="4">
    <location>
        <begin position="627"/>
        <end position="646"/>
    </location>
</feature>
<dbReference type="GO" id="GO:0008270">
    <property type="term" value="F:zinc ion binding"/>
    <property type="evidence" value="ECO:0007669"/>
    <property type="project" value="UniProtKB-KW"/>
</dbReference>
<dbReference type="InterPro" id="IPR004343">
    <property type="entry name" value="Plus-3_dom"/>
</dbReference>
<dbReference type="InterPro" id="IPR001965">
    <property type="entry name" value="Znf_PHD"/>
</dbReference>
<dbReference type="CDD" id="cd15568">
    <property type="entry name" value="PHD5_NSD"/>
    <property type="match status" value="1"/>
</dbReference>